<dbReference type="PANTHER" id="PTHR30627:SF24">
    <property type="entry name" value="PENICILLIN-BINDING PROTEIN 4B"/>
    <property type="match status" value="1"/>
</dbReference>
<evidence type="ECO:0000259" key="2">
    <source>
        <dbReference type="Pfam" id="PF21922"/>
    </source>
</evidence>
<dbReference type="InterPro" id="IPR012338">
    <property type="entry name" value="Beta-lactam/transpept-like"/>
</dbReference>
<dbReference type="GO" id="GO:0005886">
    <property type="term" value="C:plasma membrane"/>
    <property type="evidence" value="ECO:0007669"/>
    <property type="project" value="TreeGrafter"/>
</dbReference>
<reference evidence="3 4" key="1">
    <citation type="submission" date="2020-02" db="EMBL/GenBank/DDBJ databases">
        <title>Whole-genome analyses of novel actinobacteria.</title>
        <authorList>
            <person name="Sahin N."/>
            <person name="Tokatli A."/>
        </authorList>
    </citation>
    <scope>NUCLEOTIDE SEQUENCE [LARGE SCALE GENOMIC DNA]</scope>
    <source>
        <strain evidence="3 4">YC504</strain>
    </source>
</reference>
<comment type="caution">
    <text evidence="3">The sequence shown here is derived from an EMBL/GenBank/DDBJ whole genome shotgun (WGS) entry which is preliminary data.</text>
</comment>
<dbReference type="Gene3D" id="3.90.1310.10">
    <property type="entry name" value="Penicillin-binding protein 2a (Domain 2)"/>
    <property type="match status" value="1"/>
</dbReference>
<dbReference type="Pfam" id="PF21922">
    <property type="entry name" value="PBP_dimer_2"/>
    <property type="match status" value="1"/>
</dbReference>
<evidence type="ECO:0000259" key="1">
    <source>
        <dbReference type="Pfam" id="PF00905"/>
    </source>
</evidence>
<name>A0A6G4XQZ6_9ACTN</name>
<proteinExistence type="predicted"/>
<dbReference type="InterPro" id="IPR001460">
    <property type="entry name" value="PCN-bd_Tpept"/>
</dbReference>
<dbReference type="Pfam" id="PF00905">
    <property type="entry name" value="Transpeptidase"/>
    <property type="match status" value="1"/>
</dbReference>
<feature type="domain" description="Penicillin-binding protein transpeptidase" evidence="1">
    <location>
        <begin position="158"/>
        <end position="485"/>
    </location>
</feature>
<accession>A0A6G4XQZ6</accession>
<dbReference type="EMBL" id="JAAKZW010000133">
    <property type="protein sequence ID" value="NGO79124.1"/>
    <property type="molecule type" value="Genomic_DNA"/>
</dbReference>
<evidence type="ECO:0000313" key="3">
    <source>
        <dbReference type="EMBL" id="NGO79124.1"/>
    </source>
</evidence>
<evidence type="ECO:0000313" key="4">
    <source>
        <dbReference type="Proteomes" id="UP000481109"/>
    </source>
</evidence>
<feature type="domain" description="Penicillin binding protein A dimerisation" evidence="2">
    <location>
        <begin position="52"/>
        <end position="135"/>
    </location>
</feature>
<dbReference type="Gene3D" id="3.40.710.10">
    <property type="entry name" value="DD-peptidase/beta-lactamase superfamily"/>
    <property type="match status" value="1"/>
</dbReference>
<dbReference type="Proteomes" id="UP000481109">
    <property type="component" value="Unassembled WGS sequence"/>
</dbReference>
<dbReference type="RefSeq" id="WP_165334569.1">
    <property type="nucleotide sequence ID" value="NZ_JAAKZW010000133.1"/>
</dbReference>
<keyword evidence="4" id="KW-1185">Reference proteome</keyword>
<organism evidence="3 4">
    <name type="scientific">Streptomyces mesophilus</name>
    <dbReference type="NCBI Taxonomy" id="1775132"/>
    <lineage>
        <taxon>Bacteria</taxon>
        <taxon>Bacillati</taxon>
        <taxon>Actinomycetota</taxon>
        <taxon>Actinomycetes</taxon>
        <taxon>Kitasatosporales</taxon>
        <taxon>Streptomycetaceae</taxon>
        <taxon>Streptomyces</taxon>
    </lineage>
</organism>
<dbReference type="GO" id="GO:0071555">
    <property type="term" value="P:cell wall organization"/>
    <property type="evidence" value="ECO:0007669"/>
    <property type="project" value="TreeGrafter"/>
</dbReference>
<protein>
    <submittedName>
        <fullName evidence="3">Penicillin-binding protein 2</fullName>
    </submittedName>
</protein>
<sequence length="491" mass="52116">MNKPLRHIAIFCGLLVLALLVRANWIQYAESDELAKHEKNRRVAIERYAQPRGNILVAGKPITGSKAVDGQDFKYKRTFKDGPMYAPITGYSSQAFGSTALENLNDELLSGSDDRLFIQNTVNMLTGKSQRGGDVYTTIDPDAQKAAFEGLGKLNLKGGVAAIEPETGKILALASTPSYDPSSFAGMSDNDGEQWKKLGADKTKPLLNRALKETYPPGSTFKVLTAAAAIEAGKVTDVNEPTDTPDPYKLPQTTNPLPNHTEGLPCKNATVKAAMEVSCNTVFAKLAVEVGKEKMREVAEGFGFNDGEVDTPIRAGKSVYPSEIDVPQTGLSGIGQGSVTASPLQIAMLAAGIANDGKVMKPYLVDELRGPDRDLIAKTEPAERSRPISADTAAKVREAMESTAENGSGRPAVIGNGVTVGAKTGTAQHGANNELPPYAWFISYGKNSDGKQVAVAVFVDPGQDIPRSDIAGGKLGGPIAKDVMEAVLLKK</sequence>
<dbReference type="SUPFAM" id="SSF56601">
    <property type="entry name" value="beta-lactamase/transpeptidase-like"/>
    <property type="match status" value="1"/>
</dbReference>
<dbReference type="GO" id="GO:0008658">
    <property type="term" value="F:penicillin binding"/>
    <property type="evidence" value="ECO:0007669"/>
    <property type="project" value="InterPro"/>
</dbReference>
<dbReference type="AlphaFoldDB" id="A0A6G4XQZ6"/>
<dbReference type="PANTHER" id="PTHR30627">
    <property type="entry name" value="PEPTIDOGLYCAN D,D-TRANSPEPTIDASE"/>
    <property type="match status" value="1"/>
</dbReference>
<dbReference type="GO" id="GO:0071972">
    <property type="term" value="F:peptidoglycan L,D-transpeptidase activity"/>
    <property type="evidence" value="ECO:0007669"/>
    <property type="project" value="TreeGrafter"/>
</dbReference>
<dbReference type="InterPro" id="IPR050515">
    <property type="entry name" value="Beta-lactam/transpept"/>
</dbReference>
<gene>
    <name evidence="3" type="ORF">G6045_26230</name>
</gene>
<dbReference type="InterPro" id="IPR054120">
    <property type="entry name" value="PBPA_dimer"/>
</dbReference>